<dbReference type="OrthoDB" id="9808142at2"/>
<dbReference type="RefSeq" id="WP_103725738.1">
    <property type="nucleotide sequence ID" value="NZ_PQNY01000006.1"/>
</dbReference>
<evidence type="ECO:0000256" key="3">
    <source>
        <dbReference type="PROSITE-ProRule" id="PRU01282"/>
    </source>
</evidence>
<accession>A0A2S4N8D3</accession>
<dbReference type="Gene3D" id="3.40.30.10">
    <property type="entry name" value="Glutaredoxin"/>
    <property type="match status" value="1"/>
</dbReference>
<name>A0A2S4N8D3_9FLAO</name>
<evidence type="ECO:0000256" key="2">
    <source>
        <dbReference type="ARBA" id="ARBA00023002"/>
    </source>
</evidence>
<dbReference type="SUPFAM" id="SSF52833">
    <property type="entry name" value="Thioredoxin-like"/>
    <property type="match status" value="1"/>
</dbReference>
<comment type="similarity">
    <text evidence="1 3">Belongs to the ArsC family.</text>
</comment>
<sequence>MIQVFHNNRCGKSRDCIAYLTEHNVLFETVYYLENPPSVNELKSILKKLNYKPIDLVRVKEKVWIDNYKDKVLTDDEIIEAMTQNPILIERPIVITNTKAVVARPLDKIKELNL</sequence>
<dbReference type="Proteomes" id="UP000237056">
    <property type="component" value="Unassembled WGS sequence"/>
</dbReference>
<evidence type="ECO:0000313" key="4">
    <source>
        <dbReference type="EMBL" id="POS01962.1"/>
    </source>
</evidence>
<dbReference type="CDD" id="cd03034">
    <property type="entry name" value="ArsC_ArsC"/>
    <property type="match status" value="1"/>
</dbReference>
<organism evidence="4 5">
    <name type="scientific">Flavobacterium croceum DSM 17960</name>
    <dbReference type="NCBI Taxonomy" id="1121886"/>
    <lineage>
        <taxon>Bacteria</taxon>
        <taxon>Pseudomonadati</taxon>
        <taxon>Bacteroidota</taxon>
        <taxon>Flavobacteriia</taxon>
        <taxon>Flavobacteriales</taxon>
        <taxon>Flavobacteriaceae</taxon>
        <taxon>Flavobacterium</taxon>
    </lineage>
</organism>
<keyword evidence="5" id="KW-1185">Reference proteome</keyword>
<gene>
    <name evidence="4" type="ORF">Q361_10624</name>
</gene>
<dbReference type="InterPro" id="IPR006659">
    <property type="entry name" value="Arsenate_reductase"/>
</dbReference>
<reference evidence="4 5" key="1">
    <citation type="submission" date="2018-01" db="EMBL/GenBank/DDBJ databases">
        <title>Genomic Encyclopedia of Type Strains, Phase I: the one thousand microbial genomes (KMG-I) project.</title>
        <authorList>
            <person name="Goeker M."/>
        </authorList>
    </citation>
    <scope>NUCLEOTIDE SEQUENCE [LARGE SCALE GENOMIC DNA]</scope>
    <source>
        <strain evidence="4 5">DSM 17960</strain>
    </source>
</reference>
<proteinExistence type="inferred from homology"/>
<evidence type="ECO:0000313" key="5">
    <source>
        <dbReference type="Proteomes" id="UP000237056"/>
    </source>
</evidence>
<dbReference type="PROSITE" id="PS51353">
    <property type="entry name" value="ARSC"/>
    <property type="match status" value="1"/>
</dbReference>
<dbReference type="PANTHER" id="PTHR30041:SF4">
    <property type="entry name" value="ARSENATE REDUCTASE"/>
    <property type="match status" value="1"/>
</dbReference>
<dbReference type="PANTHER" id="PTHR30041">
    <property type="entry name" value="ARSENATE REDUCTASE"/>
    <property type="match status" value="1"/>
</dbReference>
<evidence type="ECO:0000256" key="1">
    <source>
        <dbReference type="ARBA" id="ARBA00007198"/>
    </source>
</evidence>
<dbReference type="Pfam" id="PF03960">
    <property type="entry name" value="ArsC"/>
    <property type="match status" value="1"/>
</dbReference>
<comment type="caution">
    <text evidence="4">The sequence shown here is derived from an EMBL/GenBank/DDBJ whole genome shotgun (WGS) entry which is preliminary data.</text>
</comment>
<dbReference type="InterPro" id="IPR036249">
    <property type="entry name" value="Thioredoxin-like_sf"/>
</dbReference>
<dbReference type="AlphaFoldDB" id="A0A2S4N8D3"/>
<dbReference type="InterPro" id="IPR006660">
    <property type="entry name" value="Arsenate_reductase-like"/>
</dbReference>
<keyword evidence="2" id="KW-0560">Oxidoreductase</keyword>
<protein>
    <submittedName>
        <fullName evidence="4">Arsenate reductase</fullName>
    </submittedName>
</protein>
<dbReference type="EMBL" id="PQNY01000006">
    <property type="protein sequence ID" value="POS01962.1"/>
    <property type="molecule type" value="Genomic_DNA"/>
</dbReference>
<dbReference type="GO" id="GO:0008794">
    <property type="term" value="F:arsenate reductase (glutaredoxin) activity"/>
    <property type="evidence" value="ECO:0007669"/>
    <property type="project" value="InterPro"/>
</dbReference>